<organism evidence="9 10">
    <name type="scientific">Lipingzhangella halophila</name>
    <dbReference type="NCBI Taxonomy" id="1783352"/>
    <lineage>
        <taxon>Bacteria</taxon>
        <taxon>Bacillati</taxon>
        <taxon>Actinomycetota</taxon>
        <taxon>Actinomycetes</taxon>
        <taxon>Streptosporangiales</taxon>
        <taxon>Nocardiopsidaceae</taxon>
        <taxon>Lipingzhangella</taxon>
    </lineage>
</organism>
<evidence type="ECO:0000313" key="10">
    <source>
        <dbReference type="Proteomes" id="UP000523007"/>
    </source>
</evidence>
<dbReference type="EMBL" id="JACHJT010000001">
    <property type="protein sequence ID" value="MBB4930144.1"/>
    <property type="molecule type" value="Genomic_DNA"/>
</dbReference>
<dbReference type="InterPro" id="IPR042094">
    <property type="entry name" value="T2SS_GspF_sf"/>
</dbReference>
<dbReference type="Gene3D" id="1.20.81.30">
    <property type="entry name" value="Type II secretion system (T2SS), domain F"/>
    <property type="match status" value="1"/>
</dbReference>
<evidence type="ECO:0000259" key="7">
    <source>
        <dbReference type="Pfam" id="PF00482"/>
    </source>
</evidence>
<sequence>MSLSFPILLLLALAGAMCVGLLAWGFLLMRSETNVAVDMTDSPKAITKDDDETFILHRITEGIGRPFLPTVQAYVDEQRVQNIQRRINLAGQPDNLTVERYLSRKAGEVLLYGILALFCLFSDQIMFALLALGFIALTDISLHTEANKRQDEIQRQLPDFLDVLAVTVGSGLSFRQALSRVADSMPGVLASEFRIALRQMDLGTSRREAFQALRSRNNNESLGRFVTALQQAEELGSPLADTLMTIGQDMRREDAQYLRRKAQKLNPKITGITAATMLPGLLLLVGGGLLLGGTIDLGGVFSGE</sequence>
<evidence type="ECO:0000256" key="2">
    <source>
        <dbReference type="ARBA" id="ARBA00022475"/>
    </source>
</evidence>
<gene>
    <name evidence="9" type="ORF">F4561_000964</name>
</gene>
<name>A0A7W7RDZ5_9ACTN</name>
<dbReference type="PANTHER" id="PTHR35007">
    <property type="entry name" value="INTEGRAL MEMBRANE PROTEIN-RELATED"/>
    <property type="match status" value="1"/>
</dbReference>
<keyword evidence="3 6" id="KW-0812">Transmembrane</keyword>
<evidence type="ECO:0000256" key="3">
    <source>
        <dbReference type="ARBA" id="ARBA00022692"/>
    </source>
</evidence>
<dbReference type="AlphaFoldDB" id="A0A7W7RDZ5"/>
<evidence type="ECO:0000313" key="9">
    <source>
        <dbReference type="EMBL" id="MBB4930144.1"/>
    </source>
</evidence>
<comment type="subcellular location">
    <subcellularLocation>
        <location evidence="1">Cell membrane</location>
        <topology evidence="1">Multi-pass membrane protein</topology>
    </subcellularLocation>
</comment>
<dbReference type="RefSeq" id="WP_184575140.1">
    <property type="nucleotide sequence ID" value="NZ_JACHJT010000001.1"/>
</dbReference>
<evidence type="ECO:0000256" key="5">
    <source>
        <dbReference type="ARBA" id="ARBA00023136"/>
    </source>
</evidence>
<keyword evidence="4 6" id="KW-1133">Transmembrane helix</keyword>
<feature type="domain" description="DUF5936" evidence="8">
    <location>
        <begin position="9"/>
        <end position="143"/>
    </location>
</feature>
<evidence type="ECO:0000256" key="6">
    <source>
        <dbReference type="SAM" id="Phobius"/>
    </source>
</evidence>
<feature type="transmembrane region" description="Helical" evidence="6">
    <location>
        <begin position="269"/>
        <end position="291"/>
    </location>
</feature>
<dbReference type="GO" id="GO:0005886">
    <property type="term" value="C:plasma membrane"/>
    <property type="evidence" value="ECO:0007669"/>
    <property type="project" value="UniProtKB-SubCell"/>
</dbReference>
<keyword evidence="10" id="KW-1185">Reference proteome</keyword>
<dbReference type="PANTHER" id="PTHR35007:SF2">
    <property type="entry name" value="PILUS ASSEMBLE PROTEIN"/>
    <property type="match status" value="1"/>
</dbReference>
<evidence type="ECO:0000259" key="8">
    <source>
        <dbReference type="Pfam" id="PF19359"/>
    </source>
</evidence>
<keyword evidence="5 6" id="KW-0472">Membrane</keyword>
<dbReference type="Pfam" id="PF00482">
    <property type="entry name" value="T2SSF"/>
    <property type="match status" value="1"/>
</dbReference>
<evidence type="ECO:0000256" key="1">
    <source>
        <dbReference type="ARBA" id="ARBA00004651"/>
    </source>
</evidence>
<protein>
    <submittedName>
        <fullName evidence="9">Tight adherence protein C</fullName>
    </submittedName>
</protein>
<dbReference type="InterPro" id="IPR045980">
    <property type="entry name" value="DUF5936"/>
</dbReference>
<dbReference type="InterPro" id="IPR018076">
    <property type="entry name" value="T2SS_GspF_dom"/>
</dbReference>
<evidence type="ECO:0000256" key="4">
    <source>
        <dbReference type="ARBA" id="ARBA00022989"/>
    </source>
</evidence>
<accession>A0A7W7RDZ5</accession>
<dbReference type="Pfam" id="PF19359">
    <property type="entry name" value="DUF5936"/>
    <property type="match status" value="1"/>
</dbReference>
<feature type="domain" description="Type II secretion system protein GspF" evidence="7">
    <location>
        <begin position="160"/>
        <end position="285"/>
    </location>
</feature>
<proteinExistence type="predicted"/>
<dbReference type="Proteomes" id="UP000523007">
    <property type="component" value="Unassembled WGS sequence"/>
</dbReference>
<feature type="transmembrane region" description="Helical" evidence="6">
    <location>
        <begin position="6"/>
        <end position="29"/>
    </location>
</feature>
<comment type="caution">
    <text evidence="9">The sequence shown here is derived from an EMBL/GenBank/DDBJ whole genome shotgun (WGS) entry which is preliminary data.</text>
</comment>
<feature type="transmembrane region" description="Helical" evidence="6">
    <location>
        <begin position="109"/>
        <end position="137"/>
    </location>
</feature>
<keyword evidence="2" id="KW-1003">Cell membrane</keyword>
<reference evidence="9 10" key="1">
    <citation type="submission" date="2020-08" db="EMBL/GenBank/DDBJ databases">
        <title>Sequencing the genomes of 1000 actinobacteria strains.</title>
        <authorList>
            <person name="Klenk H.-P."/>
        </authorList>
    </citation>
    <scope>NUCLEOTIDE SEQUENCE [LARGE SCALE GENOMIC DNA]</scope>
    <source>
        <strain evidence="9 10">DSM 102030</strain>
    </source>
</reference>